<evidence type="ECO:0000256" key="1">
    <source>
        <dbReference type="SAM" id="MobiDB-lite"/>
    </source>
</evidence>
<accession>A0A0E9XM73</accession>
<feature type="region of interest" description="Disordered" evidence="1">
    <location>
        <begin position="15"/>
        <end position="51"/>
    </location>
</feature>
<dbReference type="AlphaFoldDB" id="A0A0E9XM73"/>
<reference evidence="2" key="2">
    <citation type="journal article" date="2015" name="Fish Shellfish Immunol.">
        <title>Early steps in the European eel (Anguilla anguilla)-Vibrio vulnificus interaction in the gills: Role of the RtxA13 toxin.</title>
        <authorList>
            <person name="Callol A."/>
            <person name="Pajuelo D."/>
            <person name="Ebbesson L."/>
            <person name="Teles M."/>
            <person name="MacKenzie S."/>
            <person name="Amaro C."/>
        </authorList>
    </citation>
    <scope>NUCLEOTIDE SEQUENCE</scope>
</reference>
<proteinExistence type="predicted"/>
<protein>
    <submittedName>
        <fullName evidence="2">Uncharacterized protein</fullName>
    </submittedName>
</protein>
<evidence type="ECO:0000313" key="2">
    <source>
        <dbReference type="EMBL" id="JAI03745.1"/>
    </source>
</evidence>
<dbReference type="EMBL" id="GBXM01004833">
    <property type="protein sequence ID" value="JAI03745.1"/>
    <property type="molecule type" value="Transcribed_RNA"/>
</dbReference>
<reference evidence="2" key="1">
    <citation type="submission" date="2014-11" db="EMBL/GenBank/DDBJ databases">
        <authorList>
            <person name="Amaro Gonzalez C."/>
        </authorList>
    </citation>
    <scope>NUCLEOTIDE SEQUENCE</scope>
</reference>
<name>A0A0E9XM73_ANGAN</name>
<sequence length="51" mass="6184">MPIFVPCTNLHNLQSAVHKDDHARKQKHRRQWKRAPNPEATQVFRERPRTR</sequence>
<organism evidence="2">
    <name type="scientific">Anguilla anguilla</name>
    <name type="common">European freshwater eel</name>
    <name type="synonym">Muraena anguilla</name>
    <dbReference type="NCBI Taxonomy" id="7936"/>
    <lineage>
        <taxon>Eukaryota</taxon>
        <taxon>Metazoa</taxon>
        <taxon>Chordata</taxon>
        <taxon>Craniata</taxon>
        <taxon>Vertebrata</taxon>
        <taxon>Euteleostomi</taxon>
        <taxon>Actinopterygii</taxon>
        <taxon>Neopterygii</taxon>
        <taxon>Teleostei</taxon>
        <taxon>Anguilliformes</taxon>
        <taxon>Anguillidae</taxon>
        <taxon>Anguilla</taxon>
    </lineage>
</organism>
<feature type="compositionally biased region" description="Basic residues" evidence="1">
    <location>
        <begin position="24"/>
        <end position="33"/>
    </location>
</feature>